<dbReference type="EMBL" id="JACETU010000002">
    <property type="protein sequence ID" value="KAF7436611.1"/>
    <property type="molecule type" value="Genomic_DNA"/>
</dbReference>
<feature type="compositionally biased region" description="Basic and acidic residues" evidence="1">
    <location>
        <begin position="704"/>
        <end position="713"/>
    </location>
</feature>
<feature type="compositionally biased region" description="Low complexity" evidence="1">
    <location>
        <begin position="188"/>
        <end position="215"/>
    </location>
</feature>
<dbReference type="RefSeq" id="XP_036634510.1">
    <property type="nucleotide sequence ID" value="XM_036773037.1"/>
</dbReference>
<keyword evidence="3" id="KW-1185">Reference proteome</keyword>
<feature type="region of interest" description="Disordered" evidence="1">
    <location>
        <begin position="384"/>
        <end position="404"/>
    </location>
</feature>
<proteinExistence type="predicted"/>
<feature type="compositionally biased region" description="Polar residues" evidence="1">
    <location>
        <begin position="217"/>
        <end position="227"/>
    </location>
</feature>
<feature type="compositionally biased region" description="Pro residues" evidence="1">
    <location>
        <begin position="603"/>
        <end position="612"/>
    </location>
</feature>
<feature type="compositionally biased region" description="Polar residues" evidence="1">
    <location>
        <begin position="474"/>
        <end position="486"/>
    </location>
</feature>
<accession>A0A8H7DY04</accession>
<feature type="region of interest" description="Disordered" evidence="1">
    <location>
        <begin position="104"/>
        <end position="146"/>
    </location>
</feature>
<feature type="compositionally biased region" description="Polar residues" evidence="1">
    <location>
        <begin position="584"/>
        <end position="593"/>
    </location>
</feature>
<feature type="compositionally biased region" description="Polar residues" evidence="1">
    <location>
        <begin position="633"/>
        <end position="660"/>
    </location>
</feature>
<feature type="compositionally biased region" description="Polar residues" evidence="1">
    <location>
        <begin position="677"/>
        <end position="687"/>
    </location>
</feature>
<feature type="compositionally biased region" description="Pro residues" evidence="1">
    <location>
        <begin position="739"/>
        <end position="749"/>
    </location>
</feature>
<feature type="compositionally biased region" description="Basic residues" evidence="1">
    <location>
        <begin position="235"/>
        <end position="245"/>
    </location>
</feature>
<organism evidence="2 3">
    <name type="scientific">Pleurotus ostreatus</name>
    <name type="common">Oyster mushroom</name>
    <name type="synonym">White-rot fungus</name>
    <dbReference type="NCBI Taxonomy" id="5322"/>
    <lineage>
        <taxon>Eukaryota</taxon>
        <taxon>Fungi</taxon>
        <taxon>Dikarya</taxon>
        <taxon>Basidiomycota</taxon>
        <taxon>Agaricomycotina</taxon>
        <taxon>Agaricomycetes</taxon>
        <taxon>Agaricomycetidae</taxon>
        <taxon>Agaricales</taxon>
        <taxon>Pleurotineae</taxon>
        <taxon>Pleurotaceae</taxon>
        <taxon>Pleurotus</taxon>
    </lineage>
</organism>
<name>A0A8H7DY04_PLEOS</name>
<feature type="compositionally biased region" description="Pro residues" evidence="1">
    <location>
        <begin position="246"/>
        <end position="255"/>
    </location>
</feature>
<feature type="compositionally biased region" description="Pro residues" evidence="1">
    <location>
        <begin position="505"/>
        <end position="524"/>
    </location>
</feature>
<feature type="compositionally biased region" description="Polar residues" evidence="1">
    <location>
        <begin position="796"/>
        <end position="814"/>
    </location>
</feature>
<dbReference type="AlphaFoldDB" id="A0A8H7DY04"/>
<evidence type="ECO:0000313" key="3">
    <source>
        <dbReference type="Proteomes" id="UP000623687"/>
    </source>
</evidence>
<dbReference type="VEuPathDB" id="FungiDB:PC9H_003444"/>
<feature type="compositionally biased region" description="Basic residues" evidence="1">
    <location>
        <begin position="1057"/>
        <end position="1069"/>
    </location>
</feature>
<feature type="compositionally biased region" description="Low complexity" evidence="1">
    <location>
        <begin position="487"/>
        <end position="504"/>
    </location>
</feature>
<feature type="compositionally biased region" description="Polar residues" evidence="1">
    <location>
        <begin position="761"/>
        <end position="770"/>
    </location>
</feature>
<feature type="compositionally biased region" description="Low complexity" evidence="1">
    <location>
        <begin position="525"/>
        <end position="535"/>
    </location>
</feature>
<feature type="compositionally biased region" description="Low complexity" evidence="1">
    <location>
        <begin position="23"/>
        <end position="34"/>
    </location>
</feature>
<evidence type="ECO:0000313" key="2">
    <source>
        <dbReference type="EMBL" id="KAF7436611.1"/>
    </source>
</evidence>
<gene>
    <name evidence="2" type="ORF">PC9H_003444</name>
</gene>
<reference evidence="2" key="1">
    <citation type="submission" date="2019-07" db="EMBL/GenBank/DDBJ databases">
        <authorList>
            <person name="Palmer J.M."/>
        </authorList>
    </citation>
    <scope>NUCLEOTIDE SEQUENCE</scope>
    <source>
        <strain evidence="2">PC9</strain>
    </source>
</reference>
<comment type="caution">
    <text evidence="2">The sequence shown here is derived from an EMBL/GenBank/DDBJ whole genome shotgun (WGS) entry which is preliminary data.</text>
</comment>
<protein>
    <submittedName>
        <fullName evidence="2">Uncharacterized protein</fullName>
    </submittedName>
</protein>
<dbReference type="Proteomes" id="UP000623687">
    <property type="component" value="Unassembled WGS sequence"/>
</dbReference>
<evidence type="ECO:0000256" key="1">
    <source>
        <dbReference type="SAM" id="MobiDB-lite"/>
    </source>
</evidence>
<feature type="compositionally biased region" description="Basic and acidic residues" evidence="1">
    <location>
        <begin position="989"/>
        <end position="1040"/>
    </location>
</feature>
<feature type="region of interest" description="Disordered" evidence="1">
    <location>
        <begin position="424"/>
        <end position="1040"/>
    </location>
</feature>
<dbReference type="GeneID" id="59373262"/>
<dbReference type="OrthoDB" id="2684446at2759"/>
<sequence length="1069" mass="116356">MNGHNVQIQKPQGQRSSLFARLFSSSHHNLPSSSMYPKPPPIAQSFLDDPAFSQDPTLHPLHSPAPSPPLTWAMRNASATTIPNFDPLSVPPGHPMLKQDLQATIPARRPPLPPITVSTYLPGSDYDNDAPRLPLQPPNTPQADGPVFAIRHMRPHQTLRSDGQLREPNVTFPFKATEPSNSIPTTLPPHSMSPFESSSSSDSSPSTTPPSSANSHILPSTSDTAVAQQKEEKRKRTFSFFRRKPAAPPPPPPMPSKLAKAHKPPSPTKAKSPVAEVEQPPAPEVPRPGQTRSTTMPELHKADVQPVPLPRSASAPSDMPPPKPVQVRSLDRIDELDETNPFGSHLHHGGPYEAISRLITSKQKHPDLNGGPNVLHMVGHRNGSHQVSASMSIPQSTPMSLNIKPGQVIPRDYAYGANPYPAPNSSYLGSQRPPANLDRNVHGAASDPGHGQNSGPSYHNAFLRPFPDGDAAVSSGNAQGFNQGRVSQQQPQPSPYPSQSRLPLQQPPQPPQTTPLRKPSPPRQAQPAPSQPTASFLQPPSHPGDRVEFDPYASYSPTARPRALDDAPSPSLSMPVPQERMESAPQNPQQTATPAVRSIPLRNSPPPPPQQLPPSYEAPSTPYLRGLDVKHAPSNSSNTLPLPVDSSQQRRASQVLNNSAPELGLKGSANGAVSAESVASQQVTVKGSSTPSSGRSSLDDQEPENSRNGHSREGLAANQPTTQPITPPNMPPMEVNGGPRPPDSPPPPAEFVAPRGIPGVPSSSASSVRTGISRGNRGPPPRVSHLPKKLVMPAPLQQQSNQGGFTGNSYQPSYPNAPPQRYQQQPRYPPLMPHYPGPQHAAPMSPPHGYLSQELDNGSPPRSSGERQIPQSLDENVYPREYAPRPGPTPLDQAGPPVVPEQYRQQVYFQNAQPMPPMPNQQRGRQPPFQPEGYNPRGVPPSRSLSPRAQEIPMTTDRKVLRKRSKVGSSESIPRPETYQPADGGNELSAKEKAKRDKLEKEREKAEAKERERMAKEREKNEAKERKEREKQIRERERMLKGKVQVKEVEPKAGQKIPKRVLSKRRNDM</sequence>
<feature type="region of interest" description="Disordered" evidence="1">
    <location>
        <begin position="23"/>
        <end position="70"/>
    </location>
</feature>
<feature type="region of interest" description="Disordered" evidence="1">
    <location>
        <begin position="1050"/>
        <end position="1069"/>
    </location>
</feature>
<feature type="compositionally biased region" description="Polar residues" evidence="1">
    <location>
        <begin position="384"/>
        <end position="400"/>
    </location>
</feature>
<feature type="region of interest" description="Disordered" evidence="1">
    <location>
        <begin position="172"/>
        <end position="326"/>
    </location>
</feature>
<feature type="compositionally biased region" description="Pro residues" evidence="1">
    <location>
        <begin position="827"/>
        <end position="836"/>
    </location>
</feature>